<dbReference type="Proteomes" id="UP000282106">
    <property type="component" value="Unassembled WGS sequence"/>
</dbReference>
<keyword evidence="9" id="KW-0723">Serine/threonine-protein kinase</keyword>
<evidence type="ECO:0000313" key="9">
    <source>
        <dbReference type="EMBL" id="ROH87798.1"/>
    </source>
</evidence>
<keyword evidence="3 9" id="KW-0418">Kinase</keyword>
<evidence type="ECO:0000256" key="5">
    <source>
        <dbReference type="PROSITE-ProRule" id="PRU00339"/>
    </source>
</evidence>
<evidence type="ECO:0000256" key="4">
    <source>
        <dbReference type="ARBA" id="ARBA00022840"/>
    </source>
</evidence>
<reference evidence="9 10" key="1">
    <citation type="submission" date="2018-10" db="EMBL/GenBank/DDBJ databases">
        <authorList>
            <person name="Chen W.-M."/>
        </authorList>
    </citation>
    <scope>NUCLEOTIDE SEQUENCE [LARGE SCALE GENOMIC DNA]</scope>
    <source>
        <strain evidence="9 10">THS-13</strain>
    </source>
</reference>
<dbReference type="GO" id="GO:0004674">
    <property type="term" value="F:protein serine/threonine kinase activity"/>
    <property type="evidence" value="ECO:0007669"/>
    <property type="project" value="UniProtKB-KW"/>
</dbReference>
<dbReference type="InterPro" id="IPR011990">
    <property type="entry name" value="TPR-like_helical_dom_sf"/>
</dbReference>
<keyword evidence="7" id="KW-0812">Transmembrane</keyword>
<dbReference type="RefSeq" id="WP_123212522.1">
    <property type="nucleotide sequence ID" value="NZ_RJVO01000007.1"/>
</dbReference>
<dbReference type="InterPro" id="IPR011009">
    <property type="entry name" value="Kinase-like_dom_sf"/>
</dbReference>
<dbReference type="PANTHER" id="PTHR43289">
    <property type="entry name" value="MITOGEN-ACTIVATED PROTEIN KINASE KINASE KINASE 20-RELATED"/>
    <property type="match status" value="1"/>
</dbReference>
<keyword evidence="7" id="KW-0472">Membrane</keyword>
<protein>
    <submittedName>
        <fullName evidence="9">Serine/threonine protein kinase</fullName>
    </submittedName>
</protein>
<evidence type="ECO:0000259" key="8">
    <source>
        <dbReference type="PROSITE" id="PS50011"/>
    </source>
</evidence>
<dbReference type="InParanoid" id="A0A3N0V5Q7"/>
<evidence type="ECO:0000256" key="2">
    <source>
        <dbReference type="ARBA" id="ARBA00022741"/>
    </source>
</evidence>
<keyword evidence="2 6" id="KW-0547">Nucleotide-binding</keyword>
<dbReference type="AlphaFoldDB" id="A0A3N0V5Q7"/>
<gene>
    <name evidence="9" type="ORF">ED208_13875</name>
</gene>
<dbReference type="EMBL" id="RJVO01000007">
    <property type="protein sequence ID" value="ROH87798.1"/>
    <property type="molecule type" value="Genomic_DNA"/>
</dbReference>
<keyword evidence="10" id="KW-1185">Reference proteome</keyword>
<keyword evidence="5" id="KW-0802">TPR repeat</keyword>
<dbReference type="Gene3D" id="3.30.200.20">
    <property type="entry name" value="Phosphorylase Kinase, domain 1"/>
    <property type="match status" value="1"/>
</dbReference>
<dbReference type="SUPFAM" id="SSF48452">
    <property type="entry name" value="TPR-like"/>
    <property type="match status" value="2"/>
</dbReference>
<proteinExistence type="predicted"/>
<dbReference type="SUPFAM" id="SSF56112">
    <property type="entry name" value="Protein kinase-like (PK-like)"/>
    <property type="match status" value="1"/>
</dbReference>
<feature type="domain" description="Protein kinase" evidence="8">
    <location>
        <begin position="23"/>
        <end position="296"/>
    </location>
</feature>
<dbReference type="InterPro" id="IPR008271">
    <property type="entry name" value="Ser/Thr_kinase_AS"/>
</dbReference>
<dbReference type="PROSITE" id="PS50005">
    <property type="entry name" value="TPR"/>
    <property type="match status" value="1"/>
</dbReference>
<dbReference type="PROSITE" id="PS00107">
    <property type="entry name" value="PROTEIN_KINASE_ATP"/>
    <property type="match status" value="1"/>
</dbReference>
<dbReference type="GO" id="GO:0005524">
    <property type="term" value="F:ATP binding"/>
    <property type="evidence" value="ECO:0007669"/>
    <property type="project" value="UniProtKB-UniRule"/>
</dbReference>
<evidence type="ECO:0000256" key="3">
    <source>
        <dbReference type="ARBA" id="ARBA00022777"/>
    </source>
</evidence>
<dbReference type="Gene3D" id="1.25.40.10">
    <property type="entry name" value="Tetratricopeptide repeat domain"/>
    <property type="match status" value="2"/>
</dbReference>
<evidence type="ECO:0000313" key="10">
    <source>
        <dbReference type="Proteomes" id="UP000282106"/>
    </source>
</evidence>
<dbReference type="InterPro" id="IPR000719">
    <property type="entry name" value="Prot_kinase_dom"/>
</dbReference>
<sequence length="802" mass="86650">MTPNNNAAADAGQTALPARIGPYRILGLLGEGASGRVYLAEESEPPREIALKVLRTASLPAEAQQRFRREAELLARLEHPAIARLYAAGVADSEAGPLPYLAMERVHGQDLLHYAASRALSLEQKLALLAEIGRAVHYAHSRGVVHRDLKPANILVDAEGRPHILDFGVAHMVREDAGLTVDGQVLGTVPYMSAEQLAGSRQAGDPRSDVYALGVIAYQLLSGVLPYPGLSTSTVMEAIAVLRQSRAERLSRHLPAARGDTETVVMKAMAAEAAQRYGSAAELADELERVRDHQPIAARPPTAGYLLGLFVRRHRALSAALAVALLALIVGSLVSLRYGLAEAAARRQADASNAFLEKMLTAADPDQDLGRDLRVRELLDAARLNLRSETDPVVAASLHRTLGATYLSLAETDVALELLSRAIELSAAAEGEDALATRQARLAHGKALLQKTRFADADRELDALIALPSHDEAEWRLHYAAQRERAISALEQGNGDDGEARLRAERDALADRFGAEDSQTLVAAADHAAVMQINGKAKEALPEQERLLAIQTRRLGADDPETLDVQGSLATTLSDLDQIDRSLPLMRDVLARERRIYGGTHPKTLISLQNLASQTKAAGLNDESLALRTELLAGSRARFGSNHQRSIAAMAMMANLQSDIGQQAEAERNYRDAIAAARSDPSLNEAGIIPRANLATLLMKQKRLAEARDQYREVLVDARARYGSDDWRTAAFGANYGDCLFQLGDAAGARTELEASLKVLTEHLGADHDRSRDTREKLRKVYRALGLQAEADALPTAATPKN</sequence>
<evidence type="ECO:0000256" key="6">
    <source>
        <dbReference type="PROSITE-ProRule" id="PRU10141"/>
    </source>
</evidence>
<feature type="repeat" description="TPR" evidence="5">
    <location>
        <begin position="396"/>
        <end position="429"/>
    </location>
</feature>
<organism evidence="9 10">
    <name type="scientific">Stagnimonas aquatica</name>
    <dbReference type="NCBI Taxonomy" id="2689987"/>
    <lineage>
        <taxon>Bacteria</taxon>
        <taxon>Pseudomonadati</taxon>
        <taxon>Pseudomonadota</taxon>
        <taxon>Gammaproteobacteria</taxon>
        <taxon>Nevskiales</taxon>
        <taxon>Nevskiaceae</taxon>
        <taxon>Stagnimonas</taxon>
    </lineage>
</organism>
<comment type="caution">
    <text evidence="9">The sequence shown here is derived from an EMBL/GenBank/DDBJ whole genome shotgun (WGS) entry which is preliminary data.</text>
</comment>
<evidence type="ECO:0000256" key="1">
    <source>
        <dbReference type="ARBA" id="ARBA00022679"/>
    </source>
</evidence>
<dbReference type="Pfam" id="PF00069">
    <property type="entry name" value="Pkinase"/>
    <property type="match status" value="1"/>
</dbReference>
<name>A0A3N0V5Q7_9GAMM</name>
<dbReference type="Gene3D" id="1.10.510.10">
    <property type="entry name" value="Transferase(Phosphotransferase) domain 1"/>
    <property type="match status" value="1"/>
</dbReference>
<dbReference type="CDD" id="cd14014">
    <property type="entry name" value="STKc_PknB_like"/>
    <property type="match status" value="1"/>
</dbReference>
<keyword evidence="1" id="KW-0808">Transferase</keyword>
<feature type="binding site" evidence="6">
    <location>
        <position position="52"/>
    </location>
    <ligand>
        <name>ATP</name>
        <dbReference type="ChEBI" id="CHEBI:30616"/>
    </ligand>
</feature>
<evidence type="ECO:0000256" key="7">
    <source>
        <dbReference type="SAM" id="Phobius"/>
    </source>
</evidence>
<dbReference type="PANTHER" id="PTHR43289:SF34">
    <property type="entry name" value="SERINE_THREONINE-PROTEIN KINASE YBDM-RELATED"/>
    <property type="match status" value="1"/>
</dbReference>
<keyword evidence="4 6" id="KW-0067">ATP-binding</keyword>
<dbReference type="InterPro" id="IPR019734">
    <property type="entry name" value="TPR_rpt"/>
</dbReference>
<keyword evidence="7" id="KW-1133">Transmembrane helix</keyword>
<dbReference type="SMART" id="SM00220">
    <property type="entry name" value="S_TKc"/>
    <property type="match status" value="1"/>
</dbReference>
<dbReference type="InterPro" id="IPR017441">
    <property type="entry name" value="Protein_kinase_ATP_BS"/>
</dbReference>
<dbReference type="Pfam" id="PF13374">
    <property type="entry name" value="TPR_10"/>
    <property type="match status" value="2"/>
</dbReference>
<dbReference type="PROSITE" id="PS00108">
    <property type="entry name" value="PROTEIN_KINASE_ST"/>
    <property type="match status" value="1"/>
</dbReference>
<feature type="transmembrane region" description="Helical" evidence="7">
    <location>
        <begin position="316"/>
        <end position="340"/>
    </location>
</feature>
<accession>A0A3N0V5Q7</accession>
<dbReference type="PROSITE" id="PS50011">
    <property type="entry name" value="PROTEIN_KINASE_DOM"/>
    <property type="match status" value="1"/>
</dbReference>